<gene>
    <name evidence="2" type="ORF">A10D4_08574</name>
</gene>
<evidence type="ECO:0000256" key="1">
    <source>
        <dbReference type="SAM" id="Phobius"/>
    </source>
</evidence>
<name>K2KYS4_9GAMM</name>
<keyword evidence="1" id="KW-0472">Membrane</keyword>
<comment type="caution">
    <text evidence="2">The sequence shown here is derived from an EMBL/GenBank/DDBJ whole genome shotgun (WGS) entry which is preliminary data.</text>
</comment>
<organism evidence="2 3">
    <name type="scientific">Idiomarina xiamenensis 10-D-4</name>
    <dbReference type="NCBI Taxonomy" id="740709"/>
    <lineage>
        <taxon>Bacteria</taxon>
        <taxon>Pseudomonadati</taxon>
        <taxon>Pseudomonadota</taxon>
        <taxon>Gammaproteobacteria</taxon>
        <taxon>Alteromonadales</taxon>
        <taxon>Idiomarinaceae</taxon>
        <taxon>Idiomarina</taxon>
    </lineage>
</organism>
<evidence type="ECO:0000313" key="3">
    <source>
        <dbReference type="Proteomes" id="UP000014115"/>
    </source>
</evidence>
<dbReference type="AlphaFoldDB" id="K2KYS4"/>
<feature type="transmembrane region" description="Helical" evidence="1">
    <location>
        <begin position="36"/>
        <end position="54"/>
    </location>
</feature>
<accession>K2KYS4</accession>
<keyword evidence="1" id="KW-1133">Transmembrane helix</keyword>
<feature type="transmembrane region" description="Helical" evidence="1">
    <location>
        <begin position="12"/>
        <end position="30"/>
    </location>
</feature>
<keyword evidence="3" id="KW-1185">Reference proteome</keyword>
<dbReference type="RefSeq" id="WP_008488964.1">
    <property type="nucleotide sequence ID" value="NZ_AMRG01000010.1"/>
</dbReference>
<protein>
    <submittedName>
        <fullName evidence="2">Uncharacterized protein</fullName>
    </submittedName>
</protein>
<reference evidence="2 3" key="1">
    <citation type="journal article" date="2012" name="J. Bacteriol.">
        <title>Genome Sequence of Idiomarina xiamenensis Type Strain 10-D-4.</title>
        <authorList>
            <person name="Lai Q."/>
            <person name="Wang L."/>
            <person name="Wang W."/>
            <person name="Shao Z."/>
        </authorList>
    </citation>
    <scope>NUCLEOTIDE SEQUENCE [LARGE SCALE GENOMIC DNA]</scope>
    <source>
        <strain evidence="2 3">10-D-4</strain>
    </source>
</reference>
<sequence length="71" mass="7876">MTDLKKHHTKILLAAMAFWLIIAGFEGALFAPILLLLPGLFFVFAILMALSGYLNRPSWLCPAYALSIIIL</sequence>
<proteinExistence type="predicted"/>
<keyword evidence="1" id="KW-0812">Transmembrane</keyword>
<feature type="non-terminal residue" evidence="2">
    <location>
        <position position="71"/>
    </location>
</feature>
<dbReference type="EMBL" id="AMRG01000010">
    <property type="protein sequence ID" value="EKE82880.1"/>
    <property type="molecule type" value="Genomic_DNA"/>
</dbReference>
<evidence type="ECO:0000313" key="2">
    <source>
        <dbReference type="EMBL" id="EKE82880.1"/>
    </source>
</evidence>
<dbReference type="Proteomes" id="UP000014115">
    <property type="component" value="Unassembled WGS sequence"/>
</dbReference>